<protein>
    <recommendedName>
        <fullName evidence="3">Alpha/beta hydrolase</fullName>
    </recommendedName>
</protein>
<gene>
    <name evidence="1" type="ordered locus">Hden_2097</name>
</gene>
<evidence type="ECO:0000313" key="1">
    <source>
        <dbReference type="EMBL" id="ADJ23896.1"/>
    </source>
</evidence>
<proteinExistence type="predicted"/>
<dbReference type="STRING" id="582899.Hden_2097"/>
<dbReference type="Gene3D" id="3.40.50.1820">
    <property type="entry name" value="alpha/beta hydrolase"/>
    <property type="match status" value="1"/>
</dbReference>
<dbReference type="SUPFAM" id="SSF53474">
    <property type="entry name" value="alpha/beta-Hydrolases"/>
    <property type="match status" value="1"/>
</dbReference>
<dbReference type="Pfam" id="PF06821">
    <property type="entry name" value="Ser_hydrolase"/>
    <property type="match status" value="1"/>
</dbReference>
<dbReference type="OrthoDB" id="9804993at2"/>
<dbReference type="HOGENOM" id="CLU_088863_2_2_5"/>
<dbReference type="Proteomes" id="UP000002033">
    <property type="component" value="Chromosome"/>
</dbReference>
<name>D8JQE2_HYPDA</name>
<dbReference type="KEGG" id="hdn:Hden_2097"/>
<accession>D8JQE2</accession>
<dbReference type="InterPro" id="IPR029058">
    <property type="entry name" value="AB_hydrolase_fold"/>
</dbReference>
<sequence length="194" mass="21455">MKTSEIDILLVPGWQNSGPDHWQSRWERNLKTARRVIQEDWDNPDVEAWGDRMAKFASGATQPVVAVAHSLGVPALIFAADKLKRSGVIGAFLVAPADVDYAHYWPDTGGRRWPPDKGPRGFETMPERRLPFPAHLVVANNDLYCSYARAEHFAKAWGATLSDAGESGHINITSGHGPWPEGLLQFGQFLKTLG</sequence>
<dbReference type="RefSeq" id="WP_013216055.1">
    <property type="nucleotide sequence ID" value="NC_014313.1"/>
</dbReference>
<dbReference type="InterPro" id="IPR010662">
    <property type="entry name" value="RBBP9/YdeN"/>
</dbReference>
<keyword evidence="2" id="KW-1185">Reference proteome</keyword>
<dbReference type="AlphaFoldDB" id="D8JQE2"/>
<evidence type="ECO:0000313" key="2">
    <source>
        <dbReference type="Proteomes" id="UP000002033"/>
    </source>
</evidence>
<dbReference type="EMBL" id="CP002083">
    <property type="protein sequence ID" value="ADJ23896.1"/>
    <property type="molecule type" value="Genomic_DNA"/>
</dbReference>
<evidence type="ECO:0008006" key="3">
    <source>
        <dbReference type="Google" id="ProtNLM"/>
    </source>
</evidence>
<dbReference type="GO" id="GO:0016787">
    <property type="term" value="F:hydrolase activity"/>
    <property type="evidence" value="ECO:0007669"/>
    <property type="project" value="InterPro"/>
</dbReference>
<reference evidence="2" key="1">
    <citation type="journal article" date="2011" name="J. Bacteriol.">
        <title>Genome sequences of eight morphologically diverse alphaproteobacteria.</title>
        <authorList>
            <consortium name="US DOE Joint Genome Institute"/>
            <person name="Brown P.J."/>
            <person name="Kysela D.T."/>
            <person name="Buechlein A."/>
            <person name="Hemmerich C."/>
            <person name="Brun Y.V."/>
        </authorList>
    </citation>
    <scope>NUCLEOTIDE SEQUENCE [LARGE SCALE GENOMIC DNA]</scope>
    <source>
        <strain evidence="2">ATCC 51888 / DSM 1869 / NCIB 11706 / TK 0415</strain>
    </source>
</reference>
<dbReference type="eggNOG" id="COG3545">
    <property type="taxonomic scope" value="Bacteria"/>
</dbReference>
<organism evidence="1 2">
    <name type="scientific">Hyphomicrobium denitrificans (strain ATCC 51888 / DSM 1869 / NCIMB 11706 / TK 0415)</name>
    <dbReference type="NCBI Taxonomy" id="582899"/>
    <lineage>
        <taxon>Bacteria</taxon>
        <taxon>Pseudomonadati</taxon>
        <taxon>Pseudomonadota</taxon>
        <taxon>Alphaproteobacteria</taxon>
        <taxon>Hyphomicrobiales</taxon>
        <taxon>Hyphomicrobiaceae</taxon>
        <taxon>Hyphomicrobium</taxon>
    </lineage>
</organism>